<keyword evidence="2" id="KW-1185">Reference proteome</keyword>
<evidence type="ECO:0000313" key="2">
    <source>
        <dbReference type="Proteomes" id="UP000186438"/>
    </source>
</evidence>
<proteinExistence type="predicted"/>
<dbReference type="Proteomes" id="UP000186438">
    <property type="component" value="Unassembled WGS sequence"/>
</dbReference>
<protein>
    <submittedName>
        <fullName evidence="1">Uncharacterized protein</fullName>
    </submittedName>
</protein>
<reference evidence="1 2" key="1">
    <citation type="submission" date="2016-11" db="EMBL/GenBank/DDBJ databases">
        <title>Genome sequences of unsequenced Mycobacteria.</title>
        <authorList>
            <person name="Greninger A.L."/>
            <person name="Fang F."/>
            <person name="Jerome K.R."/>
        </authorList>
    </citation>
    <scope>NUCLEOTIDE SEQUENCE [LARGE SCALE GENOMIC DNA]</scope>
    <source>
        <strain evidence="1 2">M11</strain>
    </source>
</reference>
<gene>
    <name evidence="1" type="ORF">BRW65_26940</name>
</gene>
<name>A0A1Q4HH49_9MYCO</name>
<evidence type="ECO:0000313" key="1">
    <source>
        <dbReference type="EMBL" id="OJZ66772.1"/>
    </source>
</evidence>
<accession>A0A1Q4HH49</accession>
<dbReference type="STRING" id="53378.BRW65_26940"/>
<organism evidence="1 2">
    <name type="scientific">Mycobacterium paraffinicum</name>
    <dbReference type="NCBI Taxonomy" id="53378"/>
    <lineage>
        <taxon>Bacteria</taxon>
        <taxon>Bacillati</taxon>
        <taxon>Actinomycetota</taxon>
        <taxon>Actinomycetes</taxon>
        <taxon>Mycobacteriales</taxon>
        <taxon>Mycobacteriaceae</taxon>
        <taxon>Mycobacterium</taxon>
    </lineage>
</organism>
<comment type="caution">
    <text evidence="1">The sequence shown here is derived from an EMBL/GenBank/DDBJ whole genome shotgun (WGS) entry which is preliminary data.</text>
</comment>
<dbReference type="OrthoDB" id="4736485at2"/>
<dbReference type="RefSeq" id="WP_065501424.1">
    <property type="nucleotide sequence ID" value="NZ_MPNT01000041.1"/>
</dbReference>
<dbReference type="EMBL" id="MPNT01000041">
    <property type="protein sequence ID" value="OJZ66772.1"/>
    <property type="molecule type" value="Genomic_DNA"/>
</dbReference>
<dbReference type="AlphaFoldDB" id="A0A1Q4HH49"/>
<sequence>MAESDLVRELSARVLAQDDKVPTTIRINRRTLKRLRAQEKRWTTSMSFIVERALEPVLTELEQAKLPTDGDGADDD</sequence>